<organism evidence="3 4">
    <name type="scientific">Neocucurbitaria cava</name>
    <dbReference type="NCBI Taxonomy" id="798079"/>
    <lineage>
        <taxon>Eukaryota</taxon>
        <taxon>Fungi</taxon>
        <taxon>Dikarya</taxon>
        <taxon>Ascomycota</taxon>
        <taxon>Pezizomycotina</taxon>
        <taxon>Dothideomycetes</taxon>
        <taxon>Pleosporomycetidae</taxon>
        <taxon>Pleosporales</taxon>
        <taxon>Pleosporineae</taxon>
        <taxon>Cucurbitariaceae</taxon>
        <taxon>Neocucurbitaria</taxon>
    </lineage>
</organism>
<dbReference type="Gene3D" id="3.40.50.1820">
    <property type="entry name" value="alpha/beta hydrolase"/>
    <property type="match status" value="1"/>
</dbReference>
<keyword evidence="1" id="KW-0732">Signal</keyword>
<protein>
    <recommendedName>
        <fullName evidence="2">Carboxylesterase type B domain-containing protein</fullName>
    </recommendedName>
</protein>
<feature type="domain" description="Carboxylesterase type B" evidence="2">
    <location>
        <begin position="31"/>
        <end position="539"/>
    </location>
</feature>
<dbReference type="InterPro" id="IPR029058">
    <property type="entry name" value="AB_hydrolase_fold"/>
</dbReference>
<dbReference type="PANTHER" id="PTHR11559">
    <property type="entry name" value="CARBOXYLESTERASE"/>
    <property type="match status" value="1"/>
</dbReference>
<evidence type="ECO:0000259" key="2">
    <source>
        <dbReference type="Pfam" id="PF00135"/>
    </source>
</evidence>
<dbReference type="InterPro" id="IPR050309">
    <property type="entry name" value="Type-B_Carboxylest/Lipase"/>
</dbReference>
<evidence type="ECO:0000256" key="1">
    <source>
        <dbReference type="SAM" id="SignalP"/>
    </source>
</evidence>
<dbReference type="SUPFAM" id="SSF53474">
    <property type="entry name" value="alpha/beta-Hydrolases"/>
    <property type="match status" value="1"/>
</dbReference>
<feature type="signal peptide" evidence="1">
    <location>
        <begin position="1"/>
        <end position="26"/>
    </location>
</feature>
<reference evidence="3" key="1">
    <citation type="submission" date="2022-10" db="EMBL/GenBank/DDBJ databases">
        <title>Tapping the CABI collections for fungal endophytes: first genome assemblies for Collariella, Neodidymelliopsis, Ascochyta clinopodiicola, Didymella pomorum, Didymosphaeria variabile, Neocosmospora piperis and Neocucurbitaria cava.</title>
        <authorList>
            <person name="Hill R."/>
        </authorList>
    </citation>
    <scope>NUCLEOTIDE SEQUENCE</scope>
    <source>
        <strain evidence="3">IMI 356814</strain>
    </source>
</reference>
<evidence type="ECO:0000313" key="4">
    <source>
        <dbReference type="Proteomes" id="UP001140560"/>
    </source>
</evidence>
<accession>A0A9W9CHY2</accession>
<proteinExistence type="predicted"/>
<dbReference type="EMBL" id="JAPEUY010000020">
    <property type="protein sequence ID" value="KAJ4363147.1"/>
    <property type="molecule type" value="Genomic_DNA"/>
</dbReference>
<comment type="caution">
    <text evidence="3">The sequence shown here is derived from an EMBL/GenBank/DDBJ whole genome shotgun (WGS) entry which is preliminary data.</text>
</comment>
<dbReference type="InterPro" id="IPR002018">
    <property type="entry name" value="CarbesteraseB"/>
</dbReference>
<dbReference type="Proteomes" id="UP001140560">
    <property type="component" value="Unassembled WGS sequence"/>
</dbReference>
<name>A0A9W9CHY2_9PLEO</name>
<dbReference type="AlphaFoldDB" id="A0A9W9CHY2"/>
<keyword evidence="4" id="KW-1185">Reference proteome</keyword>
<feature type="chain" id="PRO_5040747698" description="Carboxylesterase type B domain-containing protein" evidence="1">
    <location>
        <begin position="27"/>
        <end position="563"/>
    </location>
</feature>
<sequence>MVQVAHSMRAILLYAASIIVLPVTEAQLYDSVIQTSYGPVQGYKYFDNTTLSTYFNSTPPTNNNVAAFLGIPYAASTGYQNRWKAPQPREPWNSTLQADTFGPACPQSARDYPNDYSEDCLSLNIWTNAVSKDAGLPVLVWNQGSDESSNKTWWYGGGMALKDVILVTFNRRDDAFGYLAHPELNAEGLASTGHNTSGNYGILDHLEVLKWVQSNIGEFGGDKEKVTVAGQSFGSAQAYHAVNSPLFKGYFRGAIAQSGIRYPYDTLVAGLATSYINMSTAISFGLNYTATHNVSSIAELRTLSMDQLIVGSSDRVDNSTYSWVTALSTGYPLKFKPVLDGYVIPSSYIYELLNGPANDVPVITGNTRDESGASTMTNYTVAQYESYTSAKYGNLTSRYESLYPAGGNSTSASASWNSAARDTSLVSSWAFARDWVTKSPAKSPFYTYYWDHAPPGQSQGAFHQSEIMYVLNSLYANADQYPYTSYDYYLGEVMSNYWANFVKTLDPNGGNSSSAGAVPAQWMPNDGEKETVMQVGDGFGAMEIADEEKVDLLMDYFAQQTPF</sequence>
<dbReference type="OrthoDB" id="408631at2759"/>
<dbReference type="Pfam" id="PF00135">
    <property type="entry name" value="COesterase"/>
    <property type="match status" value="1"/>
</dbReference>
<evidence type="ECO:0000313" key="3">
    <source>
        <dbReference type="EMBL" id="KAJ4363147.1"/>
    </source>
</evidence>
<gene>
    <name evidence="3" type="ORF">N0V83_010267</name>
</gene>